<dbReference type="OrthoDB" id="9766687at2"/>
<protein>
    <submittedName>
        <fullName evidence="3">Tetratricopeptide repeat protein</fullName>
    </submittedName>
</protein>
<dbReference type="AlphaFoldDB" id="A0A518N3M5"/>
<sequence>MQDAGSDIARLRRRAGGQLARRAWAAAIADLRALLAQAPQDADAWFNLGYALRHAGAFEEALDAYAEALRRGVADPAIAHLNRAAILADHLRRDEAAEAELGRALALVPEHPGALLNLGNLHEERGRRPQAVEAYRALLQRGDGDPAAAEALARLAQLQPPAAVDDPLLERLQRVAGSPSLAPATRANLWLARGRALDALGASAEAFDALVRGKSIAHADQAAYDPAAAEARVQAVLDAFPLPAPDITPTGAAGTAPAMEPAPLWICGMFRSGSTLLEQVLAAHPAVAAGGELDLLPRMVAGALAPFPASMATLDAPRLRALAQAYHRAAVARLPPAAGVRFFTDKRPDNLLLVGLAKRLFPRAKVVVTLRDPRDVALSILMQHLNPRVFPWAATLDGIGHHFLLQRRLAAHWQALYPDDVMAFDYDAFVAAPEAPLRCLLDALGLSWDPACLRFHELGNTVKTASAWQVRRPLYGDASGRWRRYGGALRPLEQMLLAAGVDLPAASDQAPVAAL</sequence>
<dbReference type="PROSITE" id="PS50293">
    <property type="entry name" value="TPR_REGION"/>
    <property type="match status" value="1"/>
</dbReference>
<dbReference type="Pfam" id="PF13469">
    <property type="entry name" value="Sulfotransfer_3"/>
    <property type="match status" value="1"/>
</dbReference>
<name>A0A518N3M5_9GAMM</name>
<dbReference type="PROSITE" id="PS50005">
    <property type="entry name" value="TPR"/>
    <property type="match status" value="1"/>
</dbReference>
<accession>A0A518N3M5</accession>
<dbReference type="Pfam" id="PF14559">
    <property type="entry name" value="TPR_19"/>
    <property type="match status" value="1"/>
</dbReference>
<dbReference type="PANTHER" id="PTHR12788:SF10">
    <property type="entry name" value="PROTEIN-TYROSINE SULFOTRANSFERASE"/>
    <property type="match status" value="1"/>
</dbReference>
<feature type="repeat" description="TPR" evidence="2">
    <location>
        <begin position="42"/>
        <end position="75"/>
    </location>
</feature>
<evidence type="ECO:0000256" key="2">
    <source>
        <dbReference type="PROSITE-ProRule" id="PRU00339"/>
    </source>
</evidence>
<dbReference type="EMBL" id="CP042218">
    <property type="protein sequence ID" value="QDW66477.1"/>
    <property type="molecule type" value="Genomic_DNA"/>
</dbReference>
<gene>
    <name evidence="3" type="ORF">FPZ22_05850</name>
</gene>
<proteinExistence type="predicted"/>
<dbReference type="InterPro" id="IPR026634">
    <property type="entry name" value="TPST-like"/>
</dbReference>
<keyword evidence="1" id="KW-0808">Transferase</keyword>
<evidence type="ECO:0000256" key="1">
    <source>
        <dbReference type="ARBA" id="ARBA00022679"/>
    </source>
</evidence>
<dbReference type="SUPFAM" id="SSF52540">
    <property type="entry name" value="P-loop containing nucleoside triphosphate hydrolases"/>
    <property type="match status" value="1"/>
</dbReference>
<dbReference type="KEGG" id="lug:FPZ22_05850"/>
<dbReference type="Pfam" id="PF13432">
    <property type="entry name" value="TPR_16"/>
    <property type="match status" value="1"/>
</dbReference>
<keyword evidence="4" id="KW-1185">Reference proteome</keyword>
<dbReference type="SMART" id="SM00028">
    <property type="entry name" value="TPR"/>
    <property type="match status" value="4"/>
</dbReference>
<dbReference type="GO" id="GO:0008476">
    <property type="term" value="F:protein-tyrosine sulfotransferase activity"/>
    <property type="evidence" value="ECO:0007669"/>
    <property type="project" value="InterPro"/>
</dbReference>
<dbReference type="Gene3D" id="1.25.40.10">
    <property type="entry name" value="Tetratricopeptide repeat domain"/>
    <property type="match status" value="2"/>
</dbReference>
<reference evidence="3 4" key="1">
    <citation type="submission" date="2019-07" db="EMBL/GenBank/DDBJ databases">
        <title>Full genome sequence of Luteimonas sp. Gr-4.</title>
        <authorList>
            <person name="Im W.-T."/>
        </authorList>
    </citation>
    <scope>NUCLEOTIDE SEQUENCE [LARGE SCALE GENOMIC DNA]</scope>
    <source>
        <strain evidence="3 4">Gr-4</strain>
    </source>
</reference>
<dbReference type="InterPro" id="IPR011990">
    <property type="entry name" value="TPR-like_helical_dom_sf"/>
</dbReference>
<dbReference type="InterPro" id="IPR019734">
    <property type="entry name" value="TPR_rpt"/>
</dbReference>
<organism evidence="3 4">
    <name type="scientific">Luteimonas granuli</name>
    <dbReference type="NCBI Taxonomy" id="1176533"/>
    <lineage>
        <taxon>Bacteria</taxon>
        <taxon>Pseudomonadati</taxon>
        <taxon>Pseudomonadota</taxon>
        <taxon>Gammaproteobacteria</taxon>
        <taxon>Lysobacterales</taxon>
        <taxon>Lysobacteraceae</taxon>
        <taxon>Luteimonas</taxon>
    </lineage>
</organism>
<dbReference type="PANTHER" id="PTHR12788">
    <property type="entry name" value="PROTEIN-TYROSINE SULFOTRANSFERASE 2"/>
    <property type="match status" value="1"/>
</dbReference>
<evidence type="ECO:0000313" key="3">
    <source>
        <dbReference type="EMBL" id="QDW66477.1"/>
    </source>
</evidence>
<dbReference type="Gene3D" id="3.40.50.300">
    <property type="entry name" value="P-loop containing nucleotide triphosphate hydrolases"/>
    <property type="match status" value="1"/>
</dbReference>
<dbReference type="SUPFAM" id="SSF48452">
    <property type="entry name" value="TPR-like"/>
    <property type="match status" value="1"/>
</dbReference>
<dbReference type="Proteomes" id="UP000316584">
    <property type="component" value="Chromosome"/>
</dbReference>
<dbReference type="RefSeq" id="WP_144891261.1">
    <property type="nucleotide sequence ID" value="NZ_CP042218.1"/>
</dbReference>
<dbReference type="InterPro" id="IPR027417">
    <property type="entry name" value="P-loop_NTPase"/>
</dbReference>
<keyword evidence="2" id="KW-0802">TPR repeat</keyword>
<evidence type="ECO:0000313" key="4">
    <source>
        <dbReference type="Proteomes" id="UP000316584"/>
    </source>
</evidence>